<keyword evidence="2" id="KW-1134">Transmembrane beta strand</keyword>
<keyword evidence="2 3" id="KW-0472">Membrane</keyword>
<feature type="domain" description="TonB-dependent receptor-like beta-barrel" evidence="4">
    <location>
        <begin position="214"/>
        <end position="634"/>
    </location>
</feature>
<keyword evidence="3" id="KW-0798">TonB box</keyword>
<proteinExistence type="inferred from homology"/>
<keyword evidence="6" id="KW-0675">Receptor</keyword>
<evidence type="ECO:0000256" key="3">
    <source>
        <dbReference type="RuleBase" id="RU003357"/>
    </source>
</evidence>
<name>A0ABS6SID5_9SPHN</name>
<comment type="caution">
    <text evidence="6">The sequence shown here is derived from an EMBL/GenBank/DDBJ whole genome shotgun (WGS) entry which is preliminary data.</text>
</comment>
<dbReference type="InterPro" id="IPR012910">
    <property type="entry name" value="Plug_dom"/>
</dbReference>
<feature type="domain" description="TonB-dependent receptor plug" evidence="5">
    <location>
        <begin position="34"/>
        <end position="140"/>
    </location>
</feature>
<keyword evidence="2" id="KW-0813">Transport</keyword>
<evidence type="ECO:0000259" key="5">
    <source>
        <dbReference type="Pfam" id="PF07715"/>
    </source>
</evidence>
<dbReference type="EMBL" id="JAGSPA010000004">
    <property type="protein sequence ID" value="MBV7257696.1"/>
    <property type="molecule type" value="Genomic_DNA"/>
</dbReference>
<evidence type="ECO:0000313" key="6">
    <source>
        <dbReference type="EMBL" id="MBV7257696.1"/>
    </source>
</evidence>
<keyword evidence="2" id="KW-0998">Cell outer membrane</keyword>
<evidence type="ECO:0000259" key="4">
    <source>
        <dbReference type="Pfam" id="PF00593"/>
    </source>
</evidence>
<dbReference type="PANTHER" id="PTHR30069">
    <property type="entry name" value="TONB-DEPENDENT OUTER MEMBRANE RECEPTOR"/>
    <property type="match status" value="1"/>
</dbReference>
<evidence type="ECO:0000313" key="7">
    <source>
        <dbReference type="Proteomes" id="UP000722336"/>
    </source>
</evidence>
<evidence type="ECO:0000256" key="1">
    <source>
        <dbReference type="ARBA" id="ARBA00022729"/>
    </source>
</evidence>
<dbReference type="Pfam" id="PF07715">
    <property type="entry name" value="Plug"/>
    <property type="match status" value="1"/>
</dbReference>
<keyword evidence="7" id="KW-1185">Reference proteome</keyword>
<dbReference type="InterPro" id="IPR000531">
    <property type="entry name" value="Beta-barrel_TonB"/>
</dbReference>
<dbReference type="RefSeq" id="WP_218446530.1">
    <property type="nucleotide sequence ID" value="NZ_JAGSPA010000004.1"/>
</dbReference>
<sequence>MFAIAAPGRAHANDEIIVTGTALPAAPGVAADATLVLPPALLADAPSGQTENMLAAIPGFQLFRRSDARSANATSQGVTLRGIGGNAAGRALVLLDGVPVTDPFAGWVPWPAIAAGSLSAVRVRTGGGTGAFSAGALSGAIELMSAGPDTRSSGLSARYGSRDGIDVDGALVGRIGGGFVAIDASHASGDGFFITAPEDRGAVDTASPYDQQSLSARAVFPVGADKELQVRGAWFQDSRQRGQRLVTSGIDGADASVRFVSRGAVPVEALAYVQARSYRATFARTAGDRSAEQPALDQFNVPATGIGAKLEARPSFGAHDLRVGADWRHASGTTNERFAFDGTRLTALREAGGRSDIFGMFLQHDWQASDALLLTASVRMDRWSLTNGRFSERSTSTDFADRSGWEPSGRAGFAFSAAPALTIRSAAYTNWRLPTLNELYRPFRVGPDATAANAALRPERTYGVDVGFDYRPLSTARLSVTGFILRADDIVSNITLARGPGVFPGTGFVFGAFRQRLNLDAVEARGIEASADLEIGRLSLFASYAFTDAEQRGSGAAAAQDGFRPPQVARNRAFASARYRIGENGHVGASIRHVSRQFEDDLERRPLDSFVHIDAGAAIPIARGFAVTLSGENLTDARIEDGIDIRGATTLARPRTMWAGIKWTG</sequence>
<comment type="subcellular location">
    <subcellularLocation>
        <location evidence="2">Cell outer membrane</location>
        <topology evidence="2">Multi-pass membrane protein</topology>
    </subcellularLocation>
</comment>
<dbReference type="InterPro" id="IPR039426">
    <property type="entry name" value="TonB-dep_rcpt-like"/>
</dbReference>
<protein>
    <submittedName>
        <fullName evidence="6">TonB-dependent receptor</fullName>
    </submittedName>
</protein>
<reference evidence="6 7" key="1">
    <citation type="submission" date="2021-04" db="EMBL/GenBank/DDBJ databases">
        <authorList>
            <person name="Pira H."/>
            <person name="Risdian C."/>
            <person name="Wink J."/>
        </authorList>
    </citation>
    <scope>NUCLEOTIDE SEQUENCE [LARGE SCALE GENOMIC DNA]</scope>
    <source>
        <strain evidence="6 7">WHA3</strain>
    </source>
</reference>
<evidence type="ECO:0000256" key="2">
    <source>
        <dbReference type="PROSITE-ProRule" id="PRU01360"/>
    </source>
</evidence>
<gene>
    <name evidence="6" type="ORF">KCG44_12960</name>
</gene>
<accession>A0ABS6SID5</accession>
<dbReference type="Pfam" id="PF00593">
    <property type="entry name" value="TonB_dep_Rec_b-barrel"/>
    <property type="match status" value="1"/>
</dbReference>
<dbReference type="PROSITE" id="PS52016">
    <property type="entry name" value="TONB_DEPENDENT_REC_3"/>
    <property type="match status" value="1"/>
</dbReference>
<keyword evidence="1" id="KW-0732">Signal</keyword>
<comment type="similarity">
    <text evidence="2 3">Belongs to the TonB-dependent receptor family.</text>
</comment>
<dbReference type="Proteomes" id="UP000722336">
    <property type="component" value="Unassembled WGS sequence"/>
</dbReference>
<organism evidence="6 7">
    <name type="scientific">Pacificimonas pallii</name>
    <dbReference type="NCBI Taxonomy" id="2827236"/>
    <lineage>
        <taxon>Bacteria</taxon>
        <taxon>Pseudomonadati</taxon>
        <taxon>Pseudomonadota</taxon>
        <taxon>Alphaproteobacteria</taxon>
        <taxon>Sphingomonadales</taxon>
        <taxon>Sphingosinicellaceae</taxon>
        <taxon>Pacificimonas</taxon>
    </lineage>
</organism>
<keyword evidence="2" id="KW-0812">Transmembrane</keyword>
<dbReference type="PANTHER" id="PTHR30069:SF29">
    <property type="entry name" value="HEMOGLOBIN AND HEMOGLOBIN-HAPTOGLOBIN-BINDING PROTEIN 1-RELATED"/>
    <property type="match status" value="1"/>
</dbReference>